<feature type="binding site" evidence="14">
    <location>
        <position position="172"/>
    </location>
    <ligand>
        <name>1D-myo-inositol 1,3,4-trisphosphate</name>
        <dbReference type="ChEBI" id="CHEBI:58414"/>
    </ligand>
</feature>
<feature type="binding site" evidence="14">
    <location>
        <position position="161"/>
    </location>
    <ligand>
        <name>ATP</name>
        <dbReference type="ChEBI" id="CHEBI:30616"/>
    </ligand>
</feature>
<feature type="binding site" evidence="15">
    <location>
        <position position="308"/>
    </location>
    <ligand>
        <name>Mg(2+)</name>
        <dbReference type="ChEBI" id="CHEBI:18420"/>
        <label>1</label>
    </ligand>
</feature>
<keyword evidence="3 13" id="KW-0808">Transferase</keyword>
<proteinExistence type="inferred from homology"/>
<evidence type="ECO:0000256" key="12">
    <source>
        <dbReference type="ARBA" id="ARBA00051721"/>
    </source>
</evidence>
<dbReference type="EC" id="2.7.1.134" evidence="13"/>
<dbReference type="Pfam" id="PF05770">
    <property type="entry name" value="Ins134_P3_kin"/>
    <property type="match status" value="1"/>
</dbReference>
<keyword evidence="4 13" id="KW-0479">Metal-binding</keyword>
<dbReference type="SUPFAM" id="SSF56059">
    <property type="entry name" value="Glutathione synthetase ATP-binding domain-like"/>
    <property type="match status" value="1"/>
</dbReference>
<comment type="cofactor">
    <cofactor evidence="13 15">
        <name>Mg(2+)</name>
        <dbReference type="ChEBI" id="CHEBI:18420"/>
    </cofactor>
    <text evidence="13 15">Binds 2 magnesium ions per subunit.</text>
</comment>
<dbReference type="Pfam" id="PF17927">
    <property type="entry name" value="Ins134_P3_kin_N"/>
    <property type="match status" value="1"/>
</dbReference>
<dbReference type="GO" id="GO:0047325">
    <property type="term" value="F:inositol-3,4,5,6-tetrakisphosphate 1-kinase activity"/>
    <property type="evidence" value="ECO:0000318"/>
    <property type="project" value="GO_Central"/>
</dbReference>
<keyword evidence="6 13" id="KW-0418">Kinase</keyword>
<feature type="binding site" evidence="14">
    <location>
        <position position="207"/>
    </location>
    <ligand>
        <name>1D-myo-inositol 1,3,4-trisphosphate</name>
        <dbReference type="ChEBI" id="CHEBI:58414"/>
    </ligand>
</feature>
<evidence type="ECO:0000256" key="11">
    <source>
        <dbReference type="ARBA" id="ARBA00051366"/>
    </source>
</evidence>
<dbReference type="GO" id="GO:0052835">
    <property type="term" value="F:inositol-3,4,6-trisphosphate 1-kinase activity"/>
    <property type="evidence" value="ECO:0007669"/>
    <property type="project" value="UniProtKB-ARBA"/>
</dbReference>
<evidence type="ECO:0000313" key="18">
    <source>
        <dbReference type="Proteomes" id="UP000235145"/>
    </source>
</evidence>
<evidence type="ECO:0000256" key="15">
    <source>
        <dbReference type="PIRSR" id="PIRSR038186-2"/>
    </source>
</evidence>
<evidence type="ECO:0000256" key="3">
    <source>
        <dbReference type="ARBA" id="ARBA00022679"/>
    </source>
</evidence>
<comment type="caution">
    <text evidence="17">The sequence shown here is derived from an EMBL/GenBank/DDBJ whole genome shotgun (WGS) entry which is preliminary data.</text>
</comment>
<feature type="binding site" evidence="15">
    <location>
        <position position="294"/>
    </location>
    <ligand>
        <name>Mg(2+)</name>
        <dbReference type="ChEBI" id="CHEBI:18420"/>
        <label>1</label>
    </ligand>
</feature>
<feature type="binding site" evidence="14">
    <location>
        <position position="116"/>
    </location>
    <ligand>
        <name>ATP</name>
        <dbReference type="ChEBI" id="CHEBI:30616"/>
    </ligand>
</feature>
<evidence type="ECO:0000259" key="16">
    <source>
        <dbReference type="PROSITE" id="PS50975"/>
    </source>
</evidence>
<feature type="binding site" evidence="14">
    <location>
        <position position="40"/>
    </location>
    <ligand>
        <name>1D-myo-inositol 1,3,4-trisphosphate</name>
        <dbReference type="ChEBI" id="CHEBI:58414"/>
    </ligand>
</feature>
<dbReference type="PROSITE" id="PS50975">
    <property type="entry name" value="ATP_GRASP"/>
    <property type="match status" value="1"/>
</dbReference>
<comment type="function">
    <text evidence="13">Kinase that can phosphorylate various inositol polyphosphate such as Ins(3,4,5,6)P4 or Ins(1,3,4)P3.</text>
</comment>
<keyword evidence="18" id="KW-1185">Reference proteome</keyword>
<feature type="binding site" evidence="14">
    <location>
        <position position="81"/>
    </location>
    <ligand>
        <name>1D-myo-inositol 1,3,4-trisphosphate</name>
        <dbReference type="ChEBI" id="CHEBI:58414"/>
    </ligand>
</feature>
<comment type="catalytic activity">
    <reaction evidence="9">
        <text>1D-myo-inositol 3,4,5,6-tetrakisphosphate + ATP = 1D-myo-inositol 1,3,4,5,6-pentakisphosphate + ADP + H(+)</text>
        <dbReference type="Rhea" id="RHEA:12452"/>
        <dbReference type="ChEBI" id="CHEBI:15378"/>
        <dbReference type="ChEBI" id="CHEBI:30616"/>
        <dbReference type="ChEBI" id="CHEBI:57539"/>
        <dbReference type="ChEBI" id="CHEBI:57733"/>
        <dbReference type="ChEBI" id="CHEBI:456216"/>
        <dbReference type="EC" id="2.7.1.134"/>
    </reaction>
    <physiologicalReaction direction="left-to-right" evidence="9">
        <dbReference type="Rhea" id="RHEA:12453"/>
    </physiologicalReaction>
    <physiologicalReaction direction="right-to-left" evidence="9">
        <dbReference type="Rhea" id="RHEA:12454"/>
    </physiologicalReaction>
</comment>
<evidence type="ECO:0000256" key="6">
    <source>
        <dbReference type="ARBA" id="ARBA00022777"/>
    </source>
</evidence>
<evidence type="ECO:0000256" key="14">
    <source>
        <dbReference type="PIRSR" id="PIRSR038186-1"/>
    </source>
</evidence>
<feature type="binding site" evidence="14">
    <location>
        <position position="310"/>
    </location>
    <ligand>
        <name>1D-myo-inositol 1,3,4-trisphosphate</name>
        <dbReference type="ChEBI" id="CHEBI:58414"/>
    </ligand>
</feature>
<dbReference type="EMBL" id="NBSK02000004">
    <property type="protein sequence ID" value="KAJ0214234.1"/>
    <property type="molecule type" value="Genomic_DNA"/>
</dbReference>
<evidence type="ECO:0000256" key="7">
    <source>
        <dbReference type="ARBA" id="ARBA00022840"/>
    </source>
</evidence>
<dbReference type="PANTHER" id="PTHR14217">
    <property type="entry name" value="INOSITOL-TETRAKISPHOSPHATE 1-KINASE"/>
    <property type="match status" value="1"/>
</dbReference>
<comment type="subunit">
    <text evidence="2 13">Monomer.</text>
</comment>
<dbReference type="Gene3D" id="3.30.1490.220">
    <property type="match status" value="1"/>
</dbReference>
<comment type="catalytic activity">
    <reaction evidence="11">
        <text>1D-myo-inositol 1,3,4-trisphosphate + ATP = 1D-myo-inositol 1,3,4,6-tetrakisphosphate + ADP + H(+)</text>
        <dbReference type="Rhea" id="RHEA:20940"/>
        <dbReference type="ChEBI" id="CHEBI:15378"/>
        <dbReference type="ChEBI" id="CHEBI:30616"/>
        <dbReference type="ChEBI" id="CHEBI:57660"/>
        <dbReference type="ChEBI" id="CHEBI:58414"/>
        <dbReference type="ChEBI" id="CHEBI:456216"/>
        <dbReference type="EC" id="2.7.1.159"/>
    </reaction>
    <physiologicalReaction direction="left-to-right" evidence="11">
        <dbReference type="Rhea" id="RHEA:20941"/>
    </physiologicalReaction>
</comment>
<name>A0A9R1XLJ3_LACSA</name>
<dbReference type="Gene3D" id="3.40.50.11370">
    <property type="match status" value="1"/>
</dbReference>
<dbReference type="PIRSF" id="PIRSF038186">
    <property type="entry name" value="ITPK"/>
    <property type="match status" value="1"/>
</dbReference>
<evidence type="ECO:0000256" key="5">
    <source>
        <dbReference type="ARBA" id="ARBA00022741"/>
    </source>
</evidence>
<comment type="catalytic activity">
    <reaction evidence="12">
        <text>1D-myo-inositol 3,4,6-trisphosphate + ATP = 1D-myo-inositol 1,3,4,6-tetrakisphosphate + ADP + H(+)</text>
        <dbReference type="Rhea" id="RHEA:70287"/>
        <dbReference type="ChEBI" id="CHEBI:15378"/>
        <dbReference type="ChEBI" id="CHEBI:30616"/>
        <dbReference type="ChEBI" id="CHEBI:57660"/>
        <dbReference type="ChEBI" id="CHEBI:189099"/>
        <dbReference type="ChEBI" id="CHEBI:456216"/>
    </reaction>
    <physiologicalReaction direction="left-to-right" evidence="12">
        <dbReference type="Rhea" id="RHEA:70288"/>
    </physiologicalReaction>
</comment>
<comment type="similarity">
    <text evidence="1 13">Belongs to the ITPK1 family.</text>
</comment>
<dbReference type="InterPro" id="IPR040464">
    <property type="entry name" value="InsP(3)kin_ATP-grasp"/>
</dbReference>
<dbReference type="GO" id="GO:0032957">
    <property type="term" value="P:inositol trisphosphate metabolic process"/>
    <property type="evidence" value="ECO:0007669"/>
    <property type="project" value="InterPro"/>
</dbReference>
<dbReference type="InterPro" id="IPR008656">
    <property type="entry name" value="Inositol_tetrakis-P_1-kinase"/>
</dbReference>
<reference evidence="17 18" key="1">
    <citation type="journal article" date="2017" name="Nat. Commun.">
        <title>Genome assembly with in vitro proximity ligation data and whole-genome triplication in lettuce.</title>
        <authorList>
            <person name="Reyes-Chin-Wo S."/>
            <person name="Wang Z."/>
            <person name="Yang X."/>
            <person name="Kozik A."/>
            <person name="Arikit S."/>
            <person name="Song C."/>
            <person name="Xia L."/>
            <person name="Froenicke L."/>
            <person name="Lavelle D.O."/>
            <person name="Truco M.J."/>
            <person name="Xia R."/>
            <person name="Zhu S."/>
            <person name="Xu C."/>
            <person name="Xu H."/>
            <person name="Xu X."/>
            <person name="Cox K."/>
            <person name="Korf I."/>
            <person name="Meyers B.C."/>
            <person name="Michelmore R.W."/>
        </authorList>
    </citation>
    <scope>NUCLEOTIDE SEQUENCE [LARGE SCALE GENOMIC DNA]</scope>
    <source>
        <strain evidence="18">cv. Salinas</strain>
        <tissue evidence="17">Seedlings</tissue>
    </source>
</reference>
<feature type="binding site" evidence="14">
    <location>
        <position position="314"/>
    </location>
    <ligand>
        <name>1D-myo-inositol 1,3,4-trisphosphate</name>
        <dbReference type="ChEBI" id="CHEBI:58414"/>
    </ligand>
</feature>
<feature type="domain" description="ATP-grasp" evidence="16">
    <location>
        <begin position="123"/>
        <end position="337"/>
    </location>
</feature>
<evidence type="ECO:0000256" key="1">
    <source>
        <dbReference type="ARBA" id="ARBA00009601"/>
    </source>
</evidence>
<feature type="binding site" evidence="15">
    <location>
        <position position="308"/>
    </location>
    <ligand>
        <name>Mg(2+)</name>
        <dbReference type="ChEBI" id="CHEBI:18420"/>
        <label>2</label>
    </ligand>
</feature>
<dbReference type="InterPro" id="IPR041429">
    <property type="entry name" value="ITPK1_N"/>
</dbReference>
<dbReference type="PANTHER" id="PTHR14217:SF43">
    <property type="entry name" value="INOSITOL-TETRAKISPHOSPHATE 1-KINASE"/>
    <property type="match status" value="1"/>
</dbReference>
<sequence length="344" mass="38573">MIIAPFLAAYISSFQNDEEMPEVVGESNLFSVGYALPERKIEAFMVPSFINYARERGIDFIPIDVSKPLTDQGPFDCIIHKLYGDEWDLNLKDFSDNNPNATIIDHPSAIQRLHNRISMLEPVSQLNIPQLNIPNQILVRDSESLKNVETTKDLSFPVIAKSLIADGSPNAHTMSLVLNHEGLTKGLELEPPLILQQFVNHGGIIFKTYVADDYVECVKRSSLPDISEETLEKMASESNGVMSFSKISGAVMACDDGWSNNNSDEKLKMPAPEFLEEVAKGLRQALGLHLFNLDMIKDDKGDGFLVVDINYFPGYEKLPSYETVMTDFFLNIKKSQEEKKMTTN</sequence>
<evidence type="ECO:0000256" key="10">
    <source>
        <dbReference type="ARBA" id="ARBA00051312"/>
    </source>
</evidence>
<evidence type="ECO:0000256" key="13">
    <source>
        <dbReference type="PIRNR" id="PIRNR038186"/>
    </source>
</evidence>
<dbReference type="GO" id="GO:0000287">
    <property type="term" value="F:magnesium ion binding"/>
    <property type="evidence" value="ECO:0007669"/>
    <property type="project" value="InterPro"/>
</dbReference>
<comment type="catalytic activity">
    <reaction evidence="10">
        <text>1D-myo-inositol 1,3,4-trisphosphate + ATP = 1D-myo-inositol 1,3,4,5-tetrakisphosphate + ADP + H(+)</text>
        <dbReference type="Rhea" id="RHEA:13253"/>
        <dbReference type="ChEBI" id="CHEBI:15378"/>
        <dbReference type="ChEBI" id="CHEBI:30616"/>
        <dbReference type="ChEBI" id="CHEBI:57895"/>
        <dbReference type="ChEBI" id="CHEBI:58414"/>
        <dbReference type="ChEBI" id="CHEBI:456216"/>
        <dbReference type="EC" id="2.7.1.159"/>
    </reaction>
    <physiologicalReaction direction="left-to-right" evidence="10">
        <dbReference type="Rhea" id="RHEA:13254"/>
    </physiologicalReaction>
</comment>
<keyword evidence="5 13" id="KW-0547">Nucleotide-binding</keyword>
<dbReference type="GO" id="GO:0052726">
    <property type="term" value="F:inositol-1,3,4-trisphosphate 5-kinase activity"/>
    <property type="evidence" value="ECO:0000318"/>
    <property type="project" value="GO_Central"/>
</dbReference>
<feature type="binding site" evidence="15">
    <location>
        <position position="310"/>
    </location>
    <ligand>
        <name>Mg(2+)</name>
        <dbReference type="ChEBI" id="CHEBI:18420"/>
        <label>2</label>
    </ligand>
</feature>
<evidence type="ECO:0000256" key="9">
    <source>
        <dbReference type="ARBA" id="ARBA00033645"/>
    </source>
</evidence>
<dbReference type="FunFam" id="3.30.1490.220:FF:000002">
    <property type="entry name" value="Inositol-tetrakisphosphate 1-kinase"/>
    <property type="match status" value="1"/>
</dbReference>
<dbReference type="GO" id="GO:0052725">
    <property type="term" value="F:inositol-1,3,4-trisphosphate 6-kinase activity"/>
    <property type="evidence" value="ECO:0000318"/>
    <property type="project" value="GO_Central"/>
</dbReference>
<protein>
    <recommendedName>
        <fullName evidence="13">Inositol-tetrakisphosphate 1-kinase</fullName>
        <ecNumber evidence="13">2.7.1.134</ecNumber>
    </recommendedName>
</protein>
<keyword evidence="7 13" id="KW-0067">ATP-binding</keyword>
<feature type="binding site" evidence="14">
    <location>
        <position position="222"/>
    </location>
    <ligand>
        <name>ATP</name>
        <dbReference type="ChEBI" id="CHEBI:30616"/>
    </ligand>
</feature>
<evidence type="ECO:0000256" key="8">
    <source>
        <dbReference type="ARBA" id="ARBA00022842"/>
    </source>
</evidence>
<gene>
    <name evidence="17" type="ORF">LSAT_V11C400168980</name>
</gene>
<accession>A0A9R1XLJ3</accession>
<feature type="binding site" evidence="14">
    <location>
        <begin position="196"/>
        <end position="207"/>
    </location>
    <ligand>
        <name>ATP</name>
        <dbReference type="ChEBI" id="CHEBI:30616"/>
    </ligand>
</feature>
<evidence type="ECO:0000313" key="17">
    <source>
        <dbReference type="EMBL" id="KAJ0214234.1"/>
    </source>
</evidence>
<dbReference type="InterPro" id="IPR011761">
    <property type="entry name" value="ATP-grasp"/>
</dbReference>
<dbReference type="AlphaFoldDB" id="A0A9R1XLJ3"/>
<organism evidence="17 18">
    <name type="scientific">Lactuca sativa</name>
    <name type="common">Garden lettuce</name>
    <dbReference type="NCBI Taxonomy" id="4236"/>
    <lineage>
        <taxon>Eukaryota</taxon>
        <taxon>Viridiplantae</taxon>
        <taxon>Streptophyta</taxon>
        <taxon>Embryophyta</taxon>
        <taxon>Tracheophyta</taxon>
        <taxon>Spermatophyta</taxon>
        <taxon>Magnoliopsida</taxon>
        <taxon>eudicotyledons</taxon>
        <taxon>Gunneridae</taxon>
        <taxon>Pentapetalae</taxon>
        <taxon>asterids</taxon>
        <taxon>campanulids</taxon>
        <taxon>Asterales</taxon>
        <taxon>Asteraceae</taxon>
        <taxon>Cichorioideae</taxon>
        <taxon>Cichorieae</taxon>
        <taxon>Lactucinae</taxon>
        <taxon>Lactuca</taxon>
    </lineage>
</organism>
<dbReference type="GO" id="GO:0005524">
    <property type="term" value="F:ATP binding"/>
    <property type="evidence" value="ECO:0007669"/>
    <property type="project" value="UniProtKB-UniRule"/>
</dbReference>
<keyword evidence="8 13" id="KW-0460">Magnesium</keyword>
<dbReference type="Proteomes" id="UP000235145">
    <property type="component" value="Unassembled WGS sequence"/>
</dbReference>
<evidence type="ECO:0000256" key="4">
    <source>
        <dbReference type="ARBA" id="ARBA00022723"/>
    </source>
</evidence>
<evidence type="ECO:0000256" key="2">
    <source>
        <dbReference type="ARBA" id="ARBA00011245"/>
    </source>
</evidence>